<accession>A0A498KGD1</accession>
<comment type="caution">
    <text evidence="1">The sequence shown here is derived from an EMBL/GenBank/DDBJ whole genome shotgun (WGS) entry which is preliminary data.</text>
</comment>
<name>A0A498KGD1_MALDO</name>
<evidence type="ECO:0000313" key="1">
    <source>
        <dbReference type="EMBL" id="RXI07390.1"/>
    </source>
</evidence>
<organism evidence="1 2">
    <name type="scientific">Malus domestica</name>
    <name type="common">Apple</name>
    <name type="synonym">Pyrus malus</name>
    <dbReference type="NCBI Taxonomy" id="3750"/>
    <lineage>
        <taxon>Eukaryota</taxon>
        <taxon>Viridiplantae</taxon>
        <taxon>Streptophyta</taxon>
        <taxon>Embryophyta</taxon>
        <taxon>Tracheophyta</taxon>
        <taxon>Spermatophyta</taxon>
        <taxon>Magnoliopsida</taxon>
        <taxon>eudicotyledons</taxon>
        <taxon>Gunneridae</taxon>
        <taxon>Pentapetalae</taxon>
        <taxon>rosids</taxon>
        <taxon>fabids</taxon>
        <taxon>Rosales</taxon>
        <taxon>Rosaceae</taxon>
        <taxon>Amygdaloideae</taxon>
        <taxon>Maleae</taxon>
        <taxon>Malus</taxon>
    </lineage>
</organism>
<keyword evidence="2" id="KW-1185">Reference proteome</keyword>
<proteinExistence type="predicted"/>
<dbReference type="EMBL" id="RDQH01000328">
    <property type="protein sequence ID" value="RXI07390.1"/>
    <property type="molecule type" value="Genomic_DNA"/>
</dbReference>
<evidence type="ECO:0000313" key="2">
    <source>
        <dbReference type="Proteomes" id="UP000290289"/>
    </source>
</evidence>
<gene>
    <name evidence="1" type="ORF">DVH24_026526</name>
</gene>
<reference evidence="1 2" key="1">
    <citation type="submission" date="2018-10" db="EMBL/GenBank/DDBJ databases">
        <title>A high-quality apple genome assembly.</title>
        <authorList>
            <person name="Hu J."/>
        </authorList>
    </citation>
    <scope>NUCLEOTIDE SEQUENCE [LARGE SCALE GENOMIC DNA]</scope>
    <source>
        <strain evidence="2">cv. HFTH1</strain>
        <tissue evidence="1">Young leaf</tissue>
    </source>
</reference>
<sequence>MILSALGLPFPHSFVFGNSRAISQWHEAFWELTGFGFHRNSEVKRVRAREILGWVTHWEVLV</sequence>
<dbReference type="AlphaFoldDB" id="A0A498KGD1"/>
<dbReference type="Proteomes" id="UP000290289">
    <property type="component" value="Chromosome 2"/>
</dbReference>
<protein>
    <submittedName>
        <fullName evidence="1">Uncharacterized protein</fullName>
    </submittedName>
</protein>